<evidence type="ECO:0008006" key="3">
    <source>
        <dbReference type="Google" id="ProtNLM"/>
    </source>
</evidence>
<dbReference type="Pfam" id="PF13419">
    <property type="entry name" value="HAD_2"/>
    <property type="match status" value="1"/>
</dbReference>
<dbReference type="STRING" id="471514.AN477_15865"/>
<protein>
    <recommendedName>
        <fullName evidence="3">Phosphoglycolate phosphatase</fullName>
    </recommendedName>
</protein>
<comment type="caution">
    <text evidence="1">The sequence shown here is derived from an EMBL/GenBank/DDBJ whole genome shotgun (WGS) entry which is preliminary data.</text>
</comment>
<keyword evidence="2" id="KW-1185">Reference proteome</keyword>
<dbReference type="InterPro" id="IPR050155">
    <property type="entry name" value="HAD-like_hydrolase_sf"/>
</dbReference>
<dbReference type="CDD" id="cd04302">
    <property type="entry name" value="HAD_5NT"/>
    <property type="match status" value="1"/>
</dbReference>
<proteinExistence type="predicted"/>
<dbReference type="Gene3D" id="1.10.150.240">
    <property type="entry name" value="Putative phosphatase, domain 2"/>
    <property type="match status" value="1"/>
</dbReference>
<dbReference type="PANTHER" id="PTHR43434:SF20">
    <property type="entry name" value="5'-NUCLEOTIDASE"/>
    <property type="match status" value="1"/>
</dbReference>
<dbReference type="InterPro" id="IPR023214">
    <property type="entry name" value="HAD_sf"/>
</dbReference>
<dbReference type="PANTHER" id="PTHR43434">
    <property type="entry name" value="PHOSPHOGLYCOLATE PHOSPHATASE"/>
    <property type="match status" value="1"/>
</dbReference>
<dbReference type="EMBL" id="LJCO01000069">
    <property type="protein sequence ID" value="KPV42809.1"/>
    <property type="molecule type" value="Genomic_DNA"/>
</dbReference>
<evidence type="ECO:0000313" key="1">
    <source>
        <dbReference type="EMBL" id="KPV42809.1"/>
    </source>
</evidence>
<dbReference type="InterPro" id="IPR036412">
    <property type="entry name" value="HAD-like_sf"/>
</dbReference>
<name>A0A0P9D029_9BACL</name>
<dbReference type="Proteomes" id="UP000050482">
    <property type="component" value="Unassembled WGS sequence"/>
</dbReference>
<accession>A0A0P9D029</accession>
<reference evidence="1 2" key="1">
    <citation type="submission" date="2015-09" db="EMBL/GenBank/DDBJ databases">
        <title>Draft genome sequence of Alicyclobacillus ferrooxydans DSM 22381.</title>
        <authorList>
            <person name="Hemp J."/>
        </authorList>
    </citation>
    <scope>NUCLEOTIDE SEQUENCE [LARGE SCALE GENOMIC DNA]</scope>
    <source>
        <strain evidence="1 2">TC-34</strain>
    </source>
</reference>
<dbReference type="GO" id="GO:0004713">
    <property type="term" value="F:protein tyrosine kinase activity"/>
    <property type="evidence" value="ECO:0007669"/>
    <property type="project" value="TreeGrafter"/>
</dbReference>
<dbReference type="OrthoDB" id="9807630at2"/>
<dbReference type="GO" id="GO:0005829">
    <property type="term" value="C:cytosol"/>
    <property type="evidence" value="ECO:0007669"/>
    <property type="project" value="TreeGrafter"/>
</dbReference>
<evidence type="ECO:0000313" key="2">
    <source>
        <dbReference type="Proteomes" id="UP000050482"/>
    </source>
</evidence>
<dbReference type="AlphaFoldDB" id="A0A0P9D029"/>
<dbReference type="SUPFAM" id="SSF56784">
    <property type="entry name" value="HAD-like"/>
    <property type="match status" value="1"/>
</dbReference>
<dbReference type="RefSeq" id="WP_054970138.1">
    <property type="nucleotide sequence ID" value="NZ_LJCO01000069.1"/>
</dbReference>
<dbReference type="Gene3D" id="3.40.50.1000">
    <property type="entry name" value="HAD superfamily/HAD-like"/>
    <property type="match status" value="1"/>
</dbReference>
<dbReference type="PATRIC" id="fig|471514.4.peg.4858"/>
<organism evidence="1 2">
    <name type="scientific">Alicyclobacillus ferrooxydans</name>
    <dbReference type="NCBI Taxonomy" id="471514"/>
    <lineage>
        <taxon>Bacteria</taxon>
        <taxon>Bacillati</taxon>
        <taxon>Bacillota</taxon>
        <taxon>Bacilli</taxon>
        <taxon>Bacillales</taxon>
        <taxon>Alicyclobacillaceae</taxon>
        <taxon>Alicyclobacillus</taxon>
    </lineage>
</organism>
<dbReference type="InterPro" id="IPR023198">
    <property type="entry name" value="PGP-like_dom2"/>
</dbReference>
<sequence>MAEAPDLTAPQSLILFDLDGTLTNPKLGITSGVHHALEKLGIEAPSPDELEFFIGPPMRLMFKQTYGLAEQEVDRAVQYYREYYDPIGWRQNEVYEGIPEALKALRTAGFKLGLATSKPTVFAQRILDHFGLRDEFSVLAGSNLDGTREDKAEVIRYALAEAGFDIGSDSDSSDVLVEPQVVNRAAFPVTMVGDRKYDIIGAKRLGLRSVGVTYGFGSREELESAGADVIIDRPNQLVEALLPAHQADDR</sequence>
<dbReference type="InterPro" id="IPR041492">
    <property type="entry name" value="HAD_2"/>
</dbReference>
<gene>
    <name evidence="1" type="ORF">AN477_15865</name>
</gene>